<feature type="transmembrane region" description="Helical" evidence="1">
    <location>
        <begin position="262"/>
        <end position="283"/>
    </location>
</feature>
<evidence type="ECO:0000313" key="3">
    <source>
        <dbReference type="Proteomes" id="UP000651085"/>
    </source>
</evidence>
<dbReference type="PANTHER" id="PTHR35337:SF1">
    <property type="entry name" value="SLR1478 PROTEIN"/>
    <property type="match status" value="1"/>
</dbReference>
<keyword evidence="3" id="KW-1185">Reference proteome</keyword>
<comment type="caution">
    <text evidence="2">The sequence shown here is derived from an EMBL/GenBank/DDBJ whole genome shotgun (WGS) entry which is preliminary data.</text>
</comment>
<evidence type="ECO:0000256" key="1">
    <source>
        <dbReference type="SAM" id="Phobius"/>
    </source>
</evidence>
<feature type="transmembrane region" description="Helical" evidence="1">
    <location>
        <begin position="100"/>
        <end position="119"/>
    </location>
</feature>
<gene>
    <name evidence="2" type="ORF">H8744_02265</name>
</gene>
<proteinExistence type="predicted"/>
<dbReference type="Pfam" id="PF01944">
    <property type="entry name" value="SpoIIM"/>
    <property type="match status" value="1"/>
</dbReference>
<accession>A0A926F543</accession>
<keyword evidence="1" id="KW-0472">Membrane</keyword>
<dbReference type="EMBL" id="JACRTF010000001">
    <property type="protein sequence ID" value="MBC8592084.1"/>
    <property type="molecule type" value="Genomic_DNA"/>
</dbReference>
<dbReference type="RefSeq" id="WP_262433300.1">
    <property type="nucleotide sequence ID" value="NZ_JACRTF010000001.1"/>
</dbReference>
<evidence type="ECO:0000313" key="2">
    <source>
        <dbReference type="EMBL" id="MBC8592084.1"/>
    </source>
</evidence>
<sequence length="320" mass="36475">MKEVTFIRRNIEKWKEMEKVVENAARLNPDRLADVYTELTADLAFAQTHYPTSRITIYLNNLASALHNVIYRNKREKWSRIVTFWTREVPQTMHDARKELLVSFIIFAFSALIGIISAWNDPTFVRLILGDGYVDMTLENIANGEPMAVYNGSEEVPMFLGITFNNIMVSFNCFAMGLLTSFGTGYMLFSNGVMVGAFQTFFYDYGLLRESMLAIWLHGTLEIWAIIVAGAAGLALGNGWLFPGTYSRLESFRRGAKRGLKIIIGTVPVFIMAGFIEGFLTRHTELPDILRLSIILLSLAFIIFYYIYLPNRKQHGIRET</sequence>
<dbReference type="InterPro" id="IPR002798">
    <property type="entry name" value="SpoIIM-like"/>
</dbReference>
<feature type="transmembrane region" description="Helical" evidence="1">
    <location>
        <begin position="186"/>
        <end position="203"/>
    </location>
</feature>
<protein>
    <submittedName>
        <fullName evidence="2">Stage II sporulation protein M</fullName>
    </submittedName>
</protein>
<dbReference type="AlphaFoldDB" id="A0A926F543"/>
<dbReference type="PANTHER" id="PTHR35337">
    <property type="entry name" value="SLR1478 PROTEIN"/>
    <property type="match status" value="1"/>
</dbReference>
<feature type="transmembrane region" description="Helical" evidence="1">
    <location>
        <begin position="156"/>
        <end position="179"/>
    </location>
</feature>
<feature type="transmembrane region" description="Helical" evidence="1">
    <location>
        <begin position="223"/>
        <end position="242"/>
    </location>
</feature>
<keyword evidence="1" id="KW-1133">Transmembrane helix</keyword>
<organism evidence="2 3">
    <name type="scientific">Jilunia laotingensis</name>
    <dbReference type="NCBI Taxonomy" id="2763675"/>
    <lineage>
        <taxon>Bacteria</taxon>
        <taxon>Pseudomonadati</taxon>
        <taxon>Bacteroidota</taxon>
        <taxon>Bacteroidia</taxon>
        <taxon>Bacteroidales</taxon>
        <taxon>Bacteroidaceae</taxon>
        <taxon>Jilunia</taxon>
    </lineage>
</organism>
<name>A0A926F543_9BACT</name>
<dbReference type="Proteomes" id="UP000651085">
    <property type="component" value="Unassembled WGS sequence"/>
</dbReference>
<reference evidence="2" key="1">
    <citation type="submission" date="2020-08" db="EMBL/GenBank/DDBJ databases">
        <title>Genome public.</title>
        <authorList>
            <person name="Liu C."/>
            <person name="Sun Q."/>
        </authorList>
    </citation>
    <scope>NUCLEOTIDE SEQUENCE</scope>
    <source>
        <strain evidence="2">N12</strain>
    </source>
</reference>
<feature type="transmembrane region" description="Helical" evidence="1">
    <location>
        <begin position="289"/>
        <end position="308"/>
    </location>
</feature>
<keyword evidence="1" id="KW-0812">Transmembrane</keyword>